<protein>
    <submittedName>
        <fullName evidence="5">Uncharacterized protein</fullName>
    </submittedName>
</protein>
<dbReference type="InterPro" id="IPR051350">
    <property type="entry name" value="WD_repeat-ST_regulator"/>
</dbReference>
<evidence type="ECO:0000256" key="3">
    <source>
        <dbReference type="PROSITE-ProRule" id="PRU00221"/>
    </source>
</evidence>
<dbReference type="Gene3D" id="2.130.10.10">
    <property type="entry name" value="YVTN repeat-like/Quinoprotein amine dehydrogenase"/>
    <property type="match status" value="2"/>
</dbReference>
<keyword evidence="2" id="KW-0677">Repeat</keyword>
<evidence type="ECO:0000313" key="4">
    <source>
        <dbReference type="Proteomes" id="UP000887561"/>
    </source>
</evidence>
<dbReference type="SMART" id="SM00320">
    <property type="entry name" value="WD40"/>
    <property type="match status" value="3"/>
</dbReference>
<keyword evidence="1 3" id="KW-0853">WD repeat</keyword>
<keyword evidence="4" id="KW-1185">Reference proteome</keyword>
<dbReference type="Proteomes" id="UP000887561">
    <property type="component" value="Unplaced"/>
</dbReference>
<feature type="repeat" description="WD" evidence="3">
    <location>
        <begin position="104"/>
        <end position="145"/>
    </location>
</feature>
<dbReference type="GO" id="GO:0034657">
    <property type="term" value="C:GID complex"/>
    <property type="evidence" value="ECO:0007669"/>
    <property type="project" value="TreeGrafter"/>
</dbReference>
<dbReference type="WBParaSite" id="scaffold36248_cov164.g23107">
    <property type="protein sequence ID" value="scaffold36248_cov164.g23107"/>
    <property type="gene ID" value="scaffold36248_cov164.g23107"/>
</dbReference>
<dbReference type="Pfam" id="PF00400">
    <property type="entry name" value="WD40"/>
    <property type="match status" value="3"/>
</dbReference>
<accession>A0A915MHJ5</accession>
<dbReference type="PANTHER" id="PTHR22838:SF0">
    <property type="entry name" value="WD REPEAT-CONTAINING PROTEIN 26"/>
    <property type="match status" value="1"/>
</dbReference>
<dbReference type="SUPFAM" id="SSF50978">
    <property type="entry name" value="WD40 repeat-like"/>
    <property type="match status" value="1"/>
</dbReference>
<dbReference type="InterPro" id="IPR001680">
    <property type="entry name" value="WD40_rpt"/>
</dbReference>
<evidence type="ECO:0000313" key="5">
    <source>
        <dbReference type="WBParaSite" id="scaffold36248_cov164.g23107"/>
    </source>
</evidence>
<proteinExistence type="predicted"/>
<dbReference type="GO" id="GO:0043161">
    <property type="term" value="P:proteasome-mediated ubiquitin-dependent protein catabolic process"/>
    <property type="evidence" value="ECO:0007669"/>
    <property type="project" value="TreeGrafter"/>
</dbReference>
<dbReference type="PANTHER" id="PTHR22838">
    <property type="entry name" value="WD REPEAT PROTEIN 26-RELATED"/>
    <property type="match status" value="1"/>
</dbReference>
<feature type="repeat" description="WD" evidence="3">
    <location>
        <begin position="283"/>
        <end position="311"/>
    </location>
</feature>
<dbReference type="PROSITE" id="PS50082">
    <property type="entry name" value="WD_REPEATS_2"/>
    <property type="match status" value="3"/>
</dbReference>
<evidence type="ECO:0000256" key="1">
    <source>
        <dbReference type="ARBA" id="ARBA00022574"/>
    </source>
</evidence>
<dbReference type="InterPro" id="IPR019775">
    <property type="entry name" value="WD40_repeat_CS"/>
</dbReference>
<dbReference type="PROSITE" id="PS00678">
    <property type="entry name" value="WD_REPEATS_1"/>
    <property type="match status" value="1"/>
</dbReference>
<dbReference type="PROSITE" id="PS50294">
    <property type="entry name" value="WD_REPEATS_REGION"/>
    <property type="match status" value="2"/>
</dbReference>
<sequence>RSRLELLSTQLCSSAASQIFQRECADSETVSIHILNVLRRLLPPSIMLPPNRLQELLKQSWLYQTKQCDLHVLSREQNVLDDRAILVDHQCSSREFPSKNTCTLYMHNAEVWCVKFSPCGHFIASGAKGNQVLVWKVESPTKVNVFQSMQILQDVHAIGSISWSYDSRYLAEKGVESFSVGTIRKYDFETQREHTIIQESSQIMHFTVGRNESCCLITTKTEGIRLWCLKTNTLIRTFFGANHNDYIITSTFGGPDDSFCASGSEDNTVTIWNLRRSNPIWKLHGHLGTVNSVSWNPADSQMLASGSDDGW</sequence>
<dbReference type="AlphaFoldDB" id="A0A915MHJ5"/>
<feature type="repeat" description="WD" evidence="3">
    <location>
        <begin position="255"/>
        <end position="282"/>
    </location>
</feature>
<evidence type="ECO:0000256" key="2">
    <source>
        <dbReference type="ARBA" id="ARBA00022737"/>
    </source>
</evidence>
<dbReference type="InterPro" id="IPR015943">
    <property type="entry name" value="WD40/YVTN_repeat-like_dom_sf"/>
</dbReference>
<dbReference type="InterPro" id="IPR036322">
    <property type="entry name" value="WD40_repeat_dom_sf"/>
</dbReference>
<organism evidence="4 5">
    <name type="scientific">Meloidogyne javanica</name>
    <name type="common">Root-knot nematode worm</name>
    <dbReference type="NCBI Taxonomy" id="6303"/>
    <lineage>
        <taxon>Eukaryota</taxon>
        <taxon>Metazoa</taxon>
        <taxon>Ecdysozoa</taxon>
        <taxon>Nematoda</taxon>
        <taxon>Chromadorea</taxon>
        <taxon>Rhabditida</taxon>
        <taxon>Tylenchina</taxon>
        <taxon>Tylenchomorpha</taxon>
        <taxon>Tylenchoidea</taxon>
        <taxon>Meloidogynidae</taxon>
        <taxon>Meloidogyninae</taxon>
        <taxon>Meloidogyne</taxon>
        <taxon>Meloidogyne incognita group</taxon>
    </lineage>
</organism>
<name>A0A915MHJ5_MELJA</name>
<reference evidence="5" key="1">
    <citation type="submission" date="2022-11" db="UniProtKB">
        <authorList>
            <consortium name="WormBaseParasite"/>
        </authorList>
    </citation>
    <scope>IDENTIFICATION</scope>
</reference>